<protein>
    <recommendedName>
        <fullName evidence="2">2-dehydropantoate 2-reductase</fullName>
        <ecNumber evidence="2">1.1.1.169</ecNumber>
    </recommendedName>
    <alternativeName>
        <fullName evidence="5">Ketopantoate reductase</fullName>
    </alternativeName>
</protein>
<dbReference type="InterPro" id="IPR003710">
    <property type="entry name" value="ApbA"/>
</dbReference>
<evidence type="ECO:0000256" key="3">
    <source>
        <dbReference type="ARBA" id="ARBA00022857"/>
    </source>
</evidence>
<gene>
    <name evidence="8" type="ORF">SERLADRAFT_412508</name>
</gene>
<dbReference type="InterPro" id="IPR036291">
    <property type="entry name" value="NAD(P)-bd_dom_sf"/>
</dbReference>
<keyword evidence="4" id="KW-0560">Oxidoreductase</keyword>
<dbReference type="GO" id="GO:0015940">
    <property type="term" value="P:pantothenate biosynthetic process"/>
    <property type="evidence" value="ECO:0007669"/>
    <property type="project" value="InterPro"/>
</dbReference>
<dbReference type="OrthoDB" id="73846at2759"/>
<dbReference type="Pfam" id="PF02558">
    <property type="entry name" value="ApbA"/>
    <property type="match status" value="1"/>
</dbReference>
<sequence>MRFYILGLGPIGSLLAYNLRAVLPRNHAITLIHKSKKQVKVARAEGGAISVEHKGVLRSQKGFEAEVFEPRSNLGMVMLPVTGEVSSDDETPTQEQKRGEPIEALFITTKAHATSVAIQRLLPRLSGSSTIVLLQNGMGVYEDLIQKVFRNPDERPHFILGSNTHGAWLKGFYNVVHAGVGEIDFGIAPDVRNRDYEATLSNESVPRENRELQLDDITHPNDPSYERYRSLRHTVAVLRSLDALNVKWKPISDVQVSMRRKVVVNSVINPLTAIMGCRNGELFKDDASTRILHHVCVEAAAAFEAQYKADTQTWLDTLGVEVDKSQVPLGRFPPALGRKRLMEEVLRVAQVTGGNISSMLSDVRKGRQTEVEFMNGYLLGLGTQYNVPMPTTTVLLNLVKMRGAIPIDQML</sequence>
<name>F8NG56_SERL9</name>
<dbReference type="NCBIfam" id="TIGR00745">
    <property type="entry name" value="apbA_panE"/>
    <property type="match status" value="1"/>
</dbReference>
<dbReference type="GeneID" id="18813056"/>
<dbReference type="Gene3D" id="3.40.50.720">
    <property type="entry name" value="NAD(P)-binding Rossmann-like Domain"/>
    <property type="match status" value="1"/>
</dbReference>
<dbReference type="HOGENOM" id="CLU_031468_10_2_1"/>
<dbReference type="Proteomes" id="UP000008064">
    <property type="component" value="Unassembled WGS sequence"/>
</dbReference>
<dbReference type="SUPFAM" id="SSF51735">
    <property type="entry name" value="NAD(P)-binding Rossmann-fold domains"/>
    <property type="match status" value="1"/>
</dbReference>
<feature type="domain" description="Ketopantoate reductase N-terminal" evidence="6">
    <location>
        <begin position="4"/>
        <end position="188"/>
    </location>
</feature>
<dbReference type="KEGG" id="sla:SERLADRAFT_412508"/>
<dbReference type="AlphaFoldDB" id="F8NG56"/>
<dbReference type="InterPro" id="IPR013332">
    <property type="entry name" value="KPR_N"/>
</dbReference>
<evidence type="ECO:0000256" key="4">
    <source>
        <dbReference type="ARBA" id="ARBA00023002"/>
    </source>
</evidence>
<dbReference type="EMBL" id="GL945428">
    <property type="protein sequence ID" value="EGO31026.1"/>
    <property type="molecule type" value="Genomic_DNA"/>
</dbReference>
<reference evidence="8" key="1">
    <citation type="submission" date="2011-04" db="EMBL/GenBank/DDBJ databases">
        <title>Evolution of plant cell wall degrading machinery underlies the functional diversity of forest fungi.</title>
        <authorList>
            <consortium name="US DOE Joint Genome Institute (JGI-PGF)"/>
            <person name="Eastwood D.C."/>
            <person name="Floudas D."/>
            <person name="Binder M."/>
            <person name="Majcherczyk A."/>
            <person name="Schneider P."/>
            <person name="Aerts A."/>
            <person name="Asiegbu F.O."/>
            <person name="Baker S.E."/>
            <person name="Barry K."/>
            <person name="Bendiksby M."/>
            <person name="Blumentritt M."/>
            <person name="Coutinho P.M."/>
            <person name="Cullen D."/>
            <person name="Cullen D."/>
            <person name="Gathman A."/>
            <person name="Goodell B."/>
            <person name="Henrissat B."/>
            <person name="Ihrmark K."/>
            <person name="Kauserud H."/>
            <person name="Kohler A."/>
            <person name="LaButti K."/>
            <person name="Lapidus A."/>
            <person name="Lavin J.L."/>
            <person name="Lee Y.-H."/>
            <person name="Lindquist E."/>
            <person name="Lilly W."/>
            <person name="Lucas S."/>
            <person name="Morin E."/>
            <person name="Murat C."/>
            <person name="Oguiza J.A."/>
            <person name="Park J."/>
            <person name="Pisabarro A.G."/>
            <person name="Riley R."/>
            <person name="Rosling A."/>
            <person name="Salamov A."/>
            <person name="Schmidt O."/>
            <person name="Schmutz J."/>
            <person name="Skrede I."/>
            <person name="Stenlid J."/>
            <person name="Wiebenga A."/>
            <person name="Xie X."/>
            <person name="Kues U."/>
            <person name="Hibbett D.S."/>
            <person name="Hoffmeister D."/>
            <person name="Hogberg N."/>
            <person name="Martin F."/>
            <person name="Grigoriev I.V."/>
            <person name="Watkinson S.C."/>
        </authorList>
    </citation>
    <scope>NUCLEOTIDE SEQUENCE</scope>
    <source>
        <strain evidence="8">S7.9</strain>
    </source>
</reference>
<comment type="similarity">
    <text evidence="1">Belongs to the ketopantoate reductase family.</text>
</comment>
<evidence type="ECO:0000259" key="6">
    <source>
        <dbReference type="Pfam" id="PF02558"/>
    </source>
</evidence>
<proteinExistence type="inferred from homology"/>
<dbReference type="GO" id="GO:0008677">
    <property type="term" value="F:2-dehydropantoate 2-reductase activity"/>
    <property type="evidence" value="ECO:0007669"/>
    <property type="project" value="UniProtKB-EC"/>
</dbReference>
<evidence type="ECO:0000256" key="2">
    <source>
        <dbReference type="ARBA" id="ARBA00013014"/>
    </source>
</evidence>
<organism>
    <name type="scientific">Serpula lacrymans var. lacrymans (strain S7.9)</name>
    <name type="common">Dry rot fungus</name>
    <dbReference type="NCBI Taxonomy" id="578457"/>
    <lineage>
        <taxon>Eukaryota</taxon>
        <taxon>Fungi</taxon>
        <taxon>Dikarya</taxon>
        <taxon>Basidiomycota</taxon>
        <taxon>Agaricomycotina</taxon>
        <taxon>Agaricomycetes</taxon>
        <taxon>Agaricomycetidae</taxon>
        <taxon>Boletales</taxon>
        <taxon>Coniophorineae</taxon>
        <taxon>Serpulaceae</taxon>
        <taxon>Serpula</taxon>
    </lineage>
</organism>
<dbReference type="Gene3D" id="1.10.1040.10">
    <property type="entry name" value="N-(1-d-carboxylethyl)-l-norvaline Dehydrogenase, domain 2"/>
    <property type="match status" value="1"/>
</dbReference>
<dbReference type="InterPro" id="IPR050838">
    <property type="entry name" value="Ketopantoate_reductase"/>
</dbReference>
<evidence type="ECO:0000313" key="8">
    <source>
        <dbReference type="EMBL" id="EGO31026.1"/>
    </source>
</evidence>
<dbReference type="GO" id="GO:0050661">
    <property type="term" value="F:NADP binding"/>
    <property type="evidence" value="ECO:0007669"/>
    <property type="project" value="TreeGrafter"/>
</dbReference>
<feature type="domain" description="Ketopantoate reductase C-terminal" evidence="7">
    <location>
        <begin position="254"/>
        <end position="401"/>
    </location>
</feature>
<dbReference type="GO" id="GO:0005739">
    <property type="term" value="C:mitochondrion"/>
    <property type="evidence" value="ECO:0007669"/>
    <property type="project" value="TreeGrafter"/>
</dbReference>
<dbReference type="RefSeq" id="XP_007312910.1">
    <property type="nucleotide sequence ID" value="XM_007312848.1"/>
</dbReference>
<keyword evidence="3" id="KW-0521">NADP</keyword>
<dbReference type="EC" id="1.1.1.169" evidence="2"/>
<dbReference type="SUPFAM" id="SSF48179">
    <property type="entry name" value="6-phosphogluconate dehydrogenase C-terminal domain-like"/>
    <property type="match status" value="1"/>
</dbReference>
<evidence type="ECO:0000259" key="7">
    <source>
        <dbReference type="Pfam" id="PF08546"/>
    </source>
</evidence>
<accession>F8NG56</accession>
<dbReference type="InterPro" id="IPR008927">
    <property type="entry name" value="6-PGluconate_DH-like_C_sf"/>
</dbReference>
<dbReference type="PANTHER" id="PTHR43765:SF2">
    <property type="entry name" value="2-DEHYDROPANTOATE 2-REDUCTASE"/>
    <property type="match status" value="1"/>
</dbReference>
<evidence type="ECO:0000256" key="1">
    <source>
        <dbReference type="ARBA" id="ARBA00007870"/>
    </source>
</evidence>
<dbReference type="InterPro" id="IPR013328">
    <property type="entry name" value="6PGD_dom2"/>
</dbReference>
<dbReference type="PANTHER" id="PTHR43765">
    <property type="entry name" value="2-DEHYDROPANTOATE 2-REDUCTASE-RELATED"/>
    <property type="match status" value="1"/>
</dbReference>
<evidence type="ECO:0000256" key="5">
    <source>
        <dbReference type="ARBA" id="ARBA00032024"/>
    </source>
</evidence>
<dbReference type="Pfam" id="PF08546">
    <property type="entry name" value="ApbA_C"/>
    <property type="match status" value="1"/>
</dbReference>
<dbReference type="InterPro" id="IPR013752">
    <property type="entry name" value="KPA_reductase"/>
</dbReference>